<accession>A0AAV7PKM0</accession>
<keyword evidence="3" id="KW-1185">Reference proteome</keyword>
<feature type="compositionally biased region" description="Basic residues" evidence="1">
    <location>
        <begin position="251"/>
        <end position="262"/>
    </location>
</feature>
<proteinExistence type="predicted"/>
<comment type="caution">
    <text evidence="2">The sequence shown here is derived from an EMBL/GenBank/DDBJ whole genome shotgun (WGS) entry which is preliminary data.</text>
</comment>
<feature type="region of interest" description="Disordered" evidence="1">
    <location>
        <begin position="225"/>
        <end position="269"/>
    </location>
</feature>
<feature type="compositionally biased region" description="Polar residues" evidence="1">
    <location>
        <begin position="225"/>
        <end position="247"/>
    </location>
</feature>
<feature type="region of interest" description="Disordered" evidence="1">
    <location>
        <begin position="1"/>
        <end position="48"/>
    </location>
</feature>
<evidence type="ECO:0000256" key="1">
    <source>
        <dbReference type="SAM" id="MobiDB-lite"/>
    </source>
</evidence>
<sequence length="296" mass="33828">MAESRRNSSDTSSTSDSEDKSSSDKRKGKRKCKKRYYDNSDLSPPPAKNLLFDPDHIIHPKSTEWTPCTEVAANIQSRLRKSFEKDIRSTLRSECPRPALEGKVAETPELDPHMITFLKKFSKDPKKSIDRAWRGCQDKLLDISGSLTKILDLVIQAKESQEPIDPDTLLEWAQIAICLLDLAEYVATFSALDKARTSIKKLLNSGLFHRTWCFRGRSSGRFCSQTSRPYQRNRGDSTYQSNPNFYPNRSRGYKGHNPRGPRRGGYYGQNTPQAGSLAMDVQRKRTDFACFVMYRR</sequence>
<name>A0AAV7PKM0_PLEWA</name>
<evidence type="ECO:0000313" key="2">
    <source>
        <dbReference type="EMBL" id="KAJ1127630.1"/>
    </source>
</evidence>
<gene>
    <name evidence="2" type="ORF">NDU88_006026</name>
</gene>
<evidence type="ECO:0000313" key="3">
    <source>
        <dbReference type="Proteomes" id="UP001066276"/>
    </source>
</evidence>
<dbReference type="EMBL" id="JANPWB010000011">
    <property type="protein sequence ID" value="KAJ1127630.1"/>
    <property type="molecule type" value="Genomic_DNA"/>
</dbReference>
<protein>
    <submittedName>
        <fullName evidence="2">Uncharacterized protein</fullName>
    </submittedName>
</protein>
<dbReference type="AlphaFoldDB" id="A0AAV7PKM0"/>
<dbReference type="Proteomes" id="UP001066276">
    <property type="component" value="Chromosome 7"/>
</dbReference>
<organism evidence="2 3">
    <name type="scientific">Pleurodeles waltl</name>
    <name type="common">Iberian ribbed newt</name>
    <dbReference type="NCBI Taxonomy" id="8319"/>
    <lineage>
        <taxon>Eukaryota</taxon>
        <taxon>Metazoa</taxon>
        <taxon>Chordata</taxon>
        <taxon>Craniata</taxon>
        <taxon>Vertebrata</taxon>
        <taxon>Euteleostomi</taxon>
        <taxon>Amphibia</taxon>
        <taxon>Batrachia</taxon>
        <taxon>Caudata</taxon>
        <taxon>Salamandroidea</taxon>
        <taxon>Salamandridae</taxon>
        <taxon>Pleurodelinae</taxon>
        <taxon>Pleurodeles</taxon>
    </lineage>
</organism>
<reference evidence="2" key="1">
    <citation type="journal article" date="2022" name="bioRxiv">
        <title>Sequencing and chromosome-scale assembly of the giantPleurodeles waltlgenome.</title>
        <authorList>
            <person name="Brown T."/>
            <person name="Elewa A."/>
            <person name="Iarovenko S."/>
            <person name="Subramanian E."/>
            <person name="Araus A.J."/>
            <person name="Petzold A."/>
            <person name="Susuki M."/>
            <person name="Suzuki K.-i.T."/>
            <person name="Hayashi T."/>
            <person name="Toyoda A."/>
            <person name="Oliveira C."/>
            <person name="Osipova E."/>
            <person name="Leigh N.D."/>
            <person name="Simon A."/>
            <person name="Yun M.H."/>
        </authorList>
    </citation>
    <scope>NUCLEOTIDE SEQUENCE</scope>
    <source>
        <strain evidence="2">20211129_DDA</strain>
        <tissue evidence="2">Liver</tissue>
    </source>
</reference>